<comment type="caution">
    <text evidence="1">The sequence shown here is derived from an EMBL/GenBank/DDBJ whole genome shotgun (WGS) entry which is preliminary data.</text>
</comment>
<evidence type="ECO:0000313" key="1">
    <source>
        <dbReference type="EMBL" id="RCI00582.1"/>
    </source>
</evidence>
<dbReference type="Proteomes" id="UP000252139">
    <property type="component" value="Unassembled WGS sequence"/>
</dbReference>
<accession>A0A367KFI5</accession>
<gene>
    <name evidence="1" type="ORF">CU097_014708</name>
</gene>
<organism evidence="1 2">
    <name type="scientific">Rhizopus azygosporus</name>
    <name type="common">Rhizopus microsporus var. azygosporus</name>
    <dbReference type="NCBI Taxonomy" id="86630"/>
    <lineage>
        <taxon>Eukaryota</taxon>
        <taxon>Fungi</taxon>
        <taxon>Fungi incertae sedis</taxon>
        <taxon>Mucoromycota</taxon>
        <taxon>Mucoromycotina</taxon>
        <taxon>Mucoromycetes</taxon>
        <taxon>Mucorales</taxon>
        <taxon>Mucorineae</taxon>
        <taxon>Rhizopodaceae</taxon>
        <taxon>Rhizopus</taxon>
    </lineage>
</organism>
<reference evidence="1 2" key="1">
    <citation type="journal article" date="2018" name="G3 (Bethesda)">
        <title>Phylogenetic and Phylogenomic Definition of Rhizopus Species.</title>
        <authorList>
            <person name="Gryganskyi A.P."/>
            <person name="Golan J."/>
            <person name="Dolatabadi S."/>
            <person name="Mondo S."/>
            <person name="Robb S."/>
            <person name="Idnurm A."/>
            <person name="Muszewska A."/>
            <person name="Steczkiewicz K."/>
            <person name="Masonjones S."/>
            <person name="Liao H.L."/>
            <person name="Gajdeczka M.T."/>
            <person name="Anike F."/>
            <person name="Vuek A."/>
            <person name="Anishchenko I.M."/>
            <person name="Voigt K."/>
            <person name="de Hoog G.S."/>
            <person name="Smith M.E."/>
            <person name="Heitman J."/>
            <person name="Vilgalys R."/>
            <person name="Stajich J.E."/>
        </authorList>
    </citation>
    <scope>NUCLEOTIDE SEQUENCE [LARGE SCALE GENOMIC DNA]</scope>
    <source>
        <strain evidence="1 2">CBS 357.93</strain>
    </source>
</reference>
<proteinExistence type="predicted"/>
<dbReference type="OrthoDB" id="2261494at2759"/>
<dbReference type="AlphaFoldDB" id="A0A367KFI5"/>
<sequence length="112" mass="13182">MDYFTLLAPEETIYELWLEDFLEIKPDIDDKLEAIPNFLQFYWKMKKLLKETSKMAMELKKEHDSTLIENRFKPSSFLSSLSLMVNLSILRLTEEKDKAGMNNLGPLFFPKG</sequence>
<evidence type="ECO:0000313" key="2">
    <source>
        <dbReference type="Proteomes" id="UP000252139"/>
    </source>
</evidence>
<name>A0A367KFI5_RHIAZ</name>
<dbReference type="EMBL" id="PJQL01000052">
    <property type="protein sequence ID" value="RCI00582.1"/>
    <property type="molecule type" value="Genomic_DNA"/>
</dbReference>
<protein>
    <submittedName>
        <fullName evidence="1">Uncharacterized protein</fullName>
    </submittedName>
</protein>
<keyword evidence="2" id="KW-1185">Reference proteome</keyword>